<dbReference type="Proteomes" id="UP000472262">
    <property type="component" value="Unassembled WGS sequence"/>
</dbReference>
<comment type="similarity">
    <text evidence="1">Belongs to the TRAFAC class TrmE-Era-EngA-EngB-Septin-like GTPase superfamily. AIG1/Toc34/Toc159-like paraseptin GTPase family. IAN subfamily.</text>
</comment>
<evidence type="ECO:0000259" key="4">
    <source>
        <dbReference type="Pfam" id="PF04548"/>
    </source>
</evidence>
<keyword evidence="6" id="KW-1185">Reference proteome</keyword>
<reference evidence="5" key="1">
    <citation type="submission" date="2025-08" db="UniProtKB">
        <authorList>
            <consortium name="Ensembl"/>
        </authorList>
    </citation>
    <scope>IDENTIFICATION</scope>
</reference>
<evidence type="ECO:0000313" key="5">
    <source>
        <dbReference type="Ensembl" id="ENSSGRP00000069711.1"/>
    </source>
</evidence>
<dbReference type="InParanoid" id="A0A672Q0D1"/>
<reference evidence="5" key="2">
    <citation type="submission" date="2025-09" db="UniProtKB">
        <authorList>
            <consortium name="Ensembl"/>
        </authorList>
    </citation>
    <scope>IDENTIFICATION</scope>
</reference>
<sequence length="68" mass="7381">MTHFLKIKCNLWLFLLLVCCLMSNSVSESIQNSHIQPGECTDLRIVMVGKTGAGKSATGNTILGQKSI</sequence>
<dbReference type="SUPFAM" id="SSF52540">
    <property type="entry name" value="P-loop containing nucleoside triphosphate hydrolases"/>
    <property type="match status" value="1"/>
</dbReference>
<feature type="signal peptide" evidence="3">
    <location>
        <begin position="1"/>
        <end position="27"/>
    </location>
</feature>
<evidence type="ECO:0000256" key="3">
    <source>
        <dbReference type="SAM" id="SignalP"/>
    </source>
</evidence>
<name>A0A672Q0D1_SINGR</name>
<keyword evidence="2" id="KW-0547">Nucleotide-binding</keyword>
<evidence type="ECO:0000256" key="1">
    <source>
        <dbReference type="ARBA" id="ARBA00008535"/>
    </source>
</evidence>
<dbReference type="Ensembl" id="ENSSGRT00000074273.1">
    <property type="protein sequence ID" value="ENSSGRP00000069711.1"/>
    <property type="gene ID" value="ENSSGRG00000035714.1"/>
</dbReference>
<dbReference type="GO" id="GO:0005525">
    <property type="term" value="F:GTP binding"/>
    <property type="evidence" value="ECO:0007669"/>
    <property type="project" value="InterPro"/>
</dbReference>
<feature type="domain" description="AIG1-type G" evidence="4">
    <location>
        <begin position="43"/>
        <end position="66"/>
    </location>
</feature>
<protein>
    <recommendedName>
        <fullName evidence="4">AIG1-type G domain-containing protein</fullName>
    </recommendedName>
</protein>
<organism evidence="5 6">
    <name type="scientific">Sinocyclocheilus grahami</name>
    <name type="common">Dianchi golden-line fish</name>
    <name type="synonym">Barbus grahami</name>
    <dbReference type="NCBI Taxonomy" id="75366"/>
    <lineage>
        <taxon>Eukaryota</taxon>
        <taxon>Metazoa</taxon>
        <taxon>Chordata</taxon>
        <taxon>Craniata</taxon>
        <taxon>Vertebrata</taxon>
        <taxon>Euteleostomi</taxon>
        <taxon>Actinopterygii</taxon>
        <taxon>Neopterygii</taxon>
        <taxon>Teleostei</taxon>
        <taxon>Ostariophysi</taxon>
        <taxon>Cypriniformes</taxon>
        <taxon>Cyprinidae</taxon>
        <taxon>Cyprininae</taxon>
        <taxon>Sinocyclocheilus</taxon>
    </lineage>
</organism>
<dbReference type="InterPro" id="IPR027417">
    <property type="entry name" value="P-loop_NTPase"/>
</dbReference>
<proteinExistence type="inferred from homology"/>
<evidence type="ECO:0000256" key="2">
    <source>
        <dbReference type="ARBA" id="ARBA00022741"/>
    </source>
</evidence>
<evidence type="ECO:0000313" key="6">
    <source>
        <dbReference type="Proteomes" id="UP000472262"/>
    </source>
</evidence>
<accession>A0A672Q0D1</accession>
<keyword evidence="3" id="KW-0732">Signal</keyword>
<dbReference type="InterPro" id="IPR006703">
    <property type="entry name" value="G_AIG1"/>
</dbReference>
<feature type="chain" id="PRO_5025487133" description="AIG1-type G domain-containing protein" evidence="3">
    <location>
        <begin position="28"/>
        <end position="68"/>
    </location>
</feature>
<dbReference type="Pfam" id="PF04548">
    <property type="entry name" value="AIG1"/>
    <property type="match status" value="1"/>
</dbReference>
<dbReference type="AlphaFoldDB" id="A0A672Q0D1"/>
<dbReference type="Gene3D" id="3.40.50.300">
    <property type="entry name" value="P-loop containing nucleotide triphosphate hydrolases"/>
    <property type="match status" value="1"/>
</dbReference>